<gene>
    <name evidence="1" type="primary">Nfu_g_1_025968</name>
</gene>
<reference evidence="1" key="2">
    <citation type="submission" date="2016-06" db="EMBL/GenBank/DDBJ databases">
        <title>The genome of a short-lived fish provides insights into sex chromosome evolution and the genetic control of aging.</title>
        <authorList>
            <person name="Reichwald K."/>
            <person name="Felder M."/>
            <person name="Petzold A."/>
            <person name="Koch P."/>
            <person name="Groth M."/>
            <person name="Platzer M."/>
        </authorList>
    </citation>
    <scope>NUCLEOTIDE SEQUENCE</scope>
    <source>
        <tissue evidence="1">Brain</tissue>
    </source>
</reference>
<proteinExistence type="predicted"/>
<feature type="non-terminal residue" evidence="1">
    <location>
        <position position="1"/>
    </location>
</feature>
<organism evidence="1">
    <name type="scientific">Nothobranchius kadleci</name>
    <name type="common">African annual killifish</name>
    <dbReference type="NCBI Taxonomy" id="1051664"/>
    <lineage>
        <taxon>Eukaryota</taxon>
        <taxon>Metazoa</taxon>
        <taxon>Chordata</taxon>
        <taxon>Craniata</taxon>
        <taxon>Vertebrata</taxon>
        <taxon>Euteleostomi</taxon>
        <taxon>Actinopterygii</taxon>
        <taxon>Neopterygii</taxon>
        <taxon>Teleostei</taxon>
        <taxon>Neoteleostei</taxon>
        <taxon>Acanthomorphata</taxon>
        <taxon>Ovalentaria</taxon>
        <taxon>Atherinomorphae</taxon>
        <taxon>Cyprinodontiformes</taxon>
        <taxon>Nothobranchiidae</taxon>
        <taxon>Nothobranchius</taxon>
    </lineage>
</organism>
<feature type="non-terminal residue" evidence="1">
    <location>
        <position position="104"/>
    </location>
</feature>
<protein>
    <submittedName>
        <fullName evidence="1">Uncharacterized protein</fullName>
    </submittedName>
</protein>
<accession>A0A1A8C1G6</accession>
<dbReference type="AlphaFoldDB" id="A0A1A8C1G6"/>
<name>A0A1A8C1G6_NOTKA</name>
<evidence type="ECO:0000313" key="1">
    <source>
        <dbReference type="EMBL" id="SBP72701.1"/>
    </source>
</evidence>
<reference evidence="1" key="1">
    <citation type="submission" date="2016-05" db="EMBL/GenBank/DDBJ databases">
        <authorList>
            <person name="Lavstsen T."/>
            <person name="Jespersen J.S."/>
        </authorList>
    </citation>
    <scope>NUCLEOTIDE SEQUENCE</scope>
    <source>
        <tissue evidence="1">Brain</tissue>
    </source>
</reference>
<dbReference type="EMBL" id="HADZ01008760">
    <property type="protein sequence ID" value="SBP72701.1"/>
    <property type="molecule type" value="Transcribed_RNA"/>
</dbReference>
<sequence>PRLGNSPVISHSSMTVLLPGLFTPENHGGRAAAVVEGSSCMSASSHHSGMHGRFLLCATYAAAKGPQATRGTQSCCGCVDGDTKWLSYFTVTLQQFAQSTDSES</sequence>